<dbReference type="SUPFAM" id="SSF52087">
    <property type="entry name" value="CRAL/TRIO domain"/>
    <property type="match status" value="1"/>
</dbReference>
<sequence>MSLCYKFEAKTLIKEGRVSQNDVEEIKIWLQTTSIPQLHDELIALFLLSCQNDVASTQATIKQHFKIKGDAPEFFTERNVDSEVLKKAMNVIVCCSIPKRMSDNTVIHFFKLTDTNYKNFDLVASMKLSLMLLDVSQRYNPPNQLIVVIDMKGSTFMHLTCLKIMAVKKFIDFMQEAMPLRIHKIHILNANYIFDKALAIAKVFMNAELLSQIIPHSPKMTMEEFHRDCIPAAYLPAEYGGNLPSCDELNQRTVEQFGELKEFFRADEELVTCYANNQKQSR</sequence>
<proteinExistence type="predicted"/>
<dbReference type="PANTHER" id="PTHR10174">
    <property type="entry name" value="ALPHA-TOCOPHEROL TRANSFER PROTEIN-RELATED"/>
    <property type="match status" value="1"/>
</dbReference>
<dbReference type="CDD" id="cd00170">
    <property type="entry name" value="SEC14"/>
    <property type="match status" value="1"/>
</dbReference>
<dbReference type="Gene3D" id="3.40.525.10">
    <property type="entry name" value="CRAL-TRIO lipid binding domain"/>
    <property type="match status" value="1"/>
</dbReference>
<dbReference type="Proteomes" id="UP001168821">
    <property type="component" value="Unassembled WGS sequence"/>
</dbReference>
<accession>A0AA38MD40</accession>
<dbReference type="InterPro" id="IPR001251">
    <property type="entry name" value="CRAL-TRIO_dom"/>
</dbReference>
<dbReference type="GO" id="GO:1902936">
    <property type="term" value="F:phosphatidylinositol bisphosphate binding"/>
    <property type="evidence" value="ECO:0007669"/>
    <property type="project" value="TreeGrafter"/>
</dbReference>
<evidence type="ECO:0000313" key="2">
    <source>
        <dbReference type="EMBL" id="KAJ3652505.1"/>
    </source>
</evidence>
<dbReference type="InterPro" id="IPR036865">
    <property type="entry name" value="CRAL-TRIO_dom_sf"/>
</dbReference>
<dbReference type="GO" id="GO:0016020">
    <property type="term" value="C:membrane"/>
    <property type="evidence" value="ECO:0007669"/>
    <property type="project" value="TreeGrafter"/>
</dbReference>
<dbReference type="PANTHER" id="PTHR10174:SF213">
    <property type="entry name" value="CRAL-TRIO DOMAIN-CONTAINING PROTEIN"/>
    <property type="match status" value="1"/>
</dbReference>
<reference evidence="2" key="1">
    <citation type="journal article" date="2023" name="G3 (Bethesda)">
        <title>Whole genome assemblies of Zophobas morio and Tenebrio molitor.</title>
        <authorList>
            <person name="Kaur S."/>
            <person name="Stinson S.A."/>
            <person name="diCenzo G.C."/>
        </authorList>
    </citation>
    <scope>NUCLEOTIDE SEQUENCE</scope>
    <source>
        <strain evidence="2">QUZm001</strain>
    </source>
</reference>
<dbReference type="Pfam" id="PF00650">
    <property type="entry name" value="CRAL_TRIO"/>
    <property type="match status" value="1"/>
</dbReference>
<feature type="domain" description="CRAL-TRIO" evidence="1">
    <location>
        <begin position="126"/>
        <end position="247"/>
    </location>
</feature>
<dbReference type="AlphaFoldDB" id="A0AA38MD40"/>
<evidence type="ECO:0000259" key="1">
    <source>
        <dbReference type="PROSITE" id="PS50191"/>
    </source>
</evidence>
<protein>
    <recommendedName>
        <fullName evidence="1">CRAL-TRIO domain-containing protein</fullName>
    </recommendedName>
</protein>
<name>A0AA38MD40_9CUCU</name>
<dbReference type="SMART" id="SM00516">
    <property type="entry name" value="SEC14"/>
    <property type="match status" value="1"/>
</dbReference>
<comment type="caution">
    <text evidence="2">The sequence shown here is derived from an EMBL/GenBank/DDBJ whole genome shotgun (WGS) entry which is preliminary data.</text>
</comment>
<gene>
    <name evidence="2" type="ORF">Zmor_018462</name>
</gene>
<dbReference type="EMBL" id="JALNTZ010000005">
    <property type="protein sequence ID" value="KAJ3652505.1"/>
    <property type="molecule type" value="Genomic_DNA"/>
</dbReference>
<organism evidence="2 3">
    <name type="scientific">Zophobas morio</name>
    <dbReference type="NCBI Taxonomy" id="2755281"/>
    <lineage>
        <taxon>Eukaryota</taxon>
        <taxon>Metazoa</taxon>
        <taxon>Ecdysozoa</taxon>
        <taxon>Arthropoda</taxon>
        <taxon>Hexapoda</taxon>
        <taxon>Insecta</taxon>
        <taxon>Pterygota</taxon>
        <taxon>Neoptera</taxon>
        <taxon>Endopterygota</taxon>
        <taxon>Coleoptera</taxon>
        <taxon>Polyphaga</taxon>
        <taxon>Cucujiformia</taxon>
        <taxon>Tenebrionidae</taxon>
        <taxon>Zophobas</taxon>
    </lineage>
</organism>
<keyword evidence="3" id="KW-1185">Reference proteome</keyword>
<evidence type="ECO:0000313" key="3">
    <source>
        <dbReference type="Proteomes" id="UP001168821"/>
    </source>
</evidence>
<dbReference type="PROSITE" id="PS50191">
    <property type="entry name" value="CRAL_TRIO"/>
    <property type="match status" value="1"/>
</dbReference>